<protein>
    <recommendedName>
        <fullName evidence="3">Restriction endonuclease subunit S</fullName>
    </recommendedName>
</protein>
<dbReference type="Pfam" id="PF26595">
    <property type="entry name" value="A_ENA"/>
    <property type="match status" value="1"/>
</dbReference>
<dbReference type="EMBL" id="BAAACX010000013">
    <property type="protein sequence ID" value="GAA0397585.1"/>
    <property type="molecule type" value="Genomic_DNA"/>
</dbReference>
<evidence type="ECO:0000313" key="1">
    <source>
        <dbReference type="EMBL" id="GAA0397585.1"/>
    </source>
</evidence>
<keyword evidence="2" id="KW-1185">Reference proteome</keyword>
<gene>
    <name evidence="1" type="ORF">GCM10008933_30160</name>
</gene>
<evidence type="ECO:0008006" key="3">
    <source>
        <dbReference type="Google" id="ProtNLM"/>
    </source>
</evidence>
<sequence length="127" mass="14211">MKSNKLESGEDAMSREQAYLHILDAASKVQWNVAMILEAKALEAEKVRNWVLNHVQHTSFEEDEKRLSEPLDIHEQIVEVMEGLTKLQNGLCSNLKTVLVPAEEEADKEGSLDGLFGDGFDLGDTDK</sequence>
<reference evidence="1 2" key="1">
    <citation type="journal article" date="2019" name="Int. J. Syst. Evol. Microbiol.">
        <title>The Global Catalogue of Microorganisms (GCM) 10K type strain sequencing project: providing services to taxonomists for standard genome sequencing and annotation.</title>
        <authorList>
            <consortium name="The Broad Institute Genomics Platform"/>
            <consortium name="The Broad Institute Genome Sequencing Center for Infectious Disease"/>
            <person name="Wu L."/>
            <person name="Ma J."/>
        </authorList>
    </citation>
    <scope>NUCLEOTIDE SEQUENCE [LARGE SCALE GENOMIC DNA]</scope>
    <source>
        <strain evidence="1 2">JCM 12774</strain>
    </source>
</reference>
<comment type="caution">
    <text evidence="1">The sequence shown here is derived from an EMBL/GenBank/DDBJ whole genome shotgun (WGS) entry which is preliminary data.</text>
</comment>
<proteinExistence type="predicted"/>
<name>A0ABN0YJG3_9BACL</name>
<dbReference type="Proteomes" id="UP001500340">
    <property type="component" value="Unassembled WGS sequence"/>
</dbReference>
<dbReference type="InterPro" id="IPR058705">
    <property type="entry name" value="A_ENA"/>
</dbReference>
<organism evidence="1 2">
    <name type="scientific">Paenibacillus motobuensis</name>
    <dbReference type="NCBI Taxonomy" id="295324"/>
    <lineage>
        <taxon>Bacteria</taxon>
        <taxon>Bacillati</taxon>
        <taxon>Bacillota</taxon>
        <taxon>Bacilli</taxon>
        <taxon>Bacillales</taxon>
        <taxon>Paenibacillaceae</taxon>
        <taxon>Paenibacillus</taxon>
    </lineage>
</organism>
<evidence type="ECO:0000313" key="2">
    <source>
        <dbReference type="Proteomes" id="UP001500340"/>
    </source>
</evidence>
<accession>A0ABN0YJG3</accession>